<feature type="domain" description="Major facilitator superfamily (MFS) profile" evidence="6">
    <location>
        <begin position="199"/>
        <end position="418"/>
    </location>
</feature>
<evidence type="ECO:0000256" key="2">
    <source>
        <dbReference type="ARBA" id="ARBA00022692"/>
    </source>
</evidence>
<evidence type="ECO:0000313" key="7">
    <source>
        <dbReference type="EMBL" id="NNU80649.1"/>
    </source>
</evidence>
<dbReference type="Proteomes" id="UP000572377">
    <property type="component" value="Unassembled WGS sequence"/>
</dbReference>
<keyword evidence="8" id="KW-1185">Reference proteome</keyword>
<keyword evidence="2 5" id="KW-0812">Transmembrane</keyword>
<feature type="transmembrane region" description="Helical" evidence="5">
    <location>
        <begin position="131"/>
        <end position="152"/>
    </location>
</feature>
<dbReference type="Gene3D" id="1.20.1250.20">
    <property type="entry name" value="MFS general substrate transporter like domains"/>
    <property type="match status" value="2"/>
</dbReference>
<feature type="transmembrane region" description="Helical" evidence="5">
    <location>
        <begin position="158"/>
        <end position="178"/>
    </location>
</feature>
<dbReference type="InterPro" id="IPR005828">
    <property type="entry name" value="MFS_sugar_transport-like"/>
</dbReference>
<dbReference type="Pfam" id="PF07690">
    <property type="entry name" value="MFS_1"/>
    <property type="match status" value="1"/>
</dbReference>
<feature type="transmembrane region" description="Helical" evidence="5">
    <location>
        <begin position="287"/>
        <end position="307"/>
    </location>
</feature>
<dbReference type="PROSITE" id="PS50850">
    <property type="entry name" value="MFS"/>
    <property type="match status" value="1"/>
</dbReference>
<dbReference type="SUPFAM" id="SSF103473">
    <property type="entry name" value="MFS general substrate transporter"/>
    <property type="match status" value="1"/>
</dbReference>
<dbReference type="GO" id="GO:0005886">
    <property type="term" value="C:plasma membrane"/>
    <property type="evidence" value="ECO:0007669"/>
    <property type="project" value="TreeGrafter"/>
</dbReference>
<feature type="transmembrane region" description="Helical" evidence="5">
    <location>
        <begin position="265"/>
        <end position="281"/>
    </location>
</feature>
<feature type="transmembrane region" description="Helical" evidence="5">
    <location>
        <begin position="236"/>
        <end position="253"/>
    </location>
</feature>
<feature type="transmembrane region" description="Helical" evidence="5">
    <location>
        <begin position="199"/>
        <end position="224"/>
    </location>
</feature>
<keyword evidence="4 5" id="KW-0472">Membrane</keyword>
<evidence type="ECO:0000256" key="3">
    <source>
        <dbReference type="ARBA" id="ARBA00022989"/>
    </source>
</evidence>
<dbReference type="InterPro" id="IPR011701">
    <property type="entry name" value="MFS"/>
</dbReference>
<dbReference type="InterPro" id="IPR047200">
    <property type="entry name" value="MFS_YcaD-like"/>
</dbReference>
<dbReference type="GO" id="GO:0022857">
    <property type="term" value="F:transmembrane transporter activity"/>
    <property type="evidence" value="ECO:0007669"/>
    <property type="project" value="InterPro"/>
</dbReference>
<feature type="transmembrane region" description="Helical" evidence="5">
    <location>
        <begin position="328"/>
        <end position="347"/>
    </location>
</feature>
<dbReference type="Pfam" id="PF00083">
    <property type="entry name" value="Sugar_tr"/>
    <property type="match status" value="1"/>
</dbReference>
<evidence type="ECO:0000256" key="1">
    <source>
        <dbReference type="ARBA" id="ARBA00004370"/>
    </source>
</evidence>
<dbReference type="RefSeq" id="WP_171324596.1">
    <property type="nucleotide sequence ID" value="NZ_JABFBC010000001.1"/>
</dbReference>
<dbReference type="AlphaFoldDB" id="A0A849L2X5"/>
<comment type="caution">
    <text evidence="7">The sequence shown here is derived from an EMBL/GenBank/DDBJ whole genome shotgun (WGS) entry which is preliminary data.</text>
</comment>
<feature type="transmembrane region" description="Helical" evidence="5">
    <location>
        <begin position="73"/>
        <end position="91"/>
    </location>
</feature>
<evidence type="ECO:0000256" key="4">
    <source>
        <dbReference type="ARBA" id="ARBA00023136"/>
    </source>
</evidence>
<feature type="transmembrane region" description="Helical" evidence="5">
    <location>
        <begin position="353"/>
        <end position="372"/>
    </location>
</feature>
<accession>A0A849L2X5</accession>
<feature type="transmembrane region" description="Helical" evidence="5">
    <location>
        <begin position="97"/>
        <end position="119"/>
    </location>
</feature>
<keyword evidence="3 5" id="KW-1133">Transmembrane helix</keyword>
<gene>
    <name evidence="7" type="ORF">HMH01_09395</name>
</gene>
<feature type="transmembrane region" description="Helical" evidence="5">
    <location>
        <begin position="42"/>
        <end position="61"/>
    </location>
</feature>
<dbReference type="EMBL" id="JABFBC010000001">
    <property type="protein sequence ID" value="NNU80649.1"/>
    <property type="molecule type" value="Genomic_DNA"/>
</dbReference>
<proteinExistence type="predicted"/>
<evidence type="ECO:0000259" key="6">
    <source>
        <dbReference type="PROSITE" id="PS50850"/>
    </source>
</evidence>
<protein>
    <submittedName>
        <fullName evidence="7">MFS transporter</fullName>
    </submittedName>
</protein>
<sequence length="418" mass="43902">MLTVLRTSWPLLLGLLFLMVGNGLQGTLLGVRGAIEGYDAGTMSYVMSAYFLGFLAGSKLTPALIAQVGHVRVFAALASLISAAFILYAAIPHPVSWALMRFIVGLCFCGVYIVSESWLNGASTNETRGQALSLYMIVQMVGIIAAQGLLNIADPAEYTLFVIMSVLVSVAFAPILLSKTPAPAFEATKPMTLAQLFHISPLGMVGCFLLGGVFSGIFGMSAVYASEAGFSTAQTSLLVGLIYLGGLLFQYPVGWISDRMDRRKLIVGGTAIGAAASLLALPVLGDFTVVCIVGFIVGAMANPLYSLMIAYTNDFLEPGDMASASGGLLFANGLGAIMGPIVIGLLMARIGPVGFFVFLGTLFAAVMVYALYRMTQRPAPAVEDTTAYSPVFHQATPVALEVAQEVAQEKADEAAARA</sequence>
<dbReference type="PANTHER" id="PTHR23521">
    <property type="entry name" value="TRANSPORTER MFS SUPERFAMILY"/>
    <property type="match status" value="1"/>
</dbReference>
<dbReference type="CDD" id="cd17477">
    <property type="entry name" value="MFS_YcaD_like"/>
    <property type="match status" value="1"/>
</dbReference>
<comment type="subcellular location">
    <subcellularLocation>
        <location evidence="1">Membrane</location>
    </subcellularLocation>
</comment>
<evidence type="ECO:0000313" key="8">
    <source>
        <dbReference type="Proteomes" id="UP000572377"/>
    </source>
</evidence>
<dbReference type="PANTHER" id="PTHR23521:SF3">
    <property type="entry name" value="MFS TRANSPORTER"/>
    <property type="match status" value="1"/>
</dbReference>
<name>A0A849L2X5_9RHOB</name>
<evidence type="ECO:0000256" key="5">
    <source>
        <dbReference type="SAM" id="Phobius"/>
    </source>
</evidence>
<organism evidence="7 8">
    <name type="scientific">Halovulum dunhuangense</name>
    <dbReference type="NCBI Taxonomy" id="1505036"/>
    <lineage>
        <taxon>Bacteria</taxon>
        <taxon>Pseudomonadati</taxon>
        <taxon>Pseudomonadota</taxon>
        <taxon>Alphaproteobacteria</taxon>
        <taxon>Rhodobacterales</taxon>
        <taxon>Paracoccaceae</taxon>
        <taxon>Halovulum</taxon>
    </lineage>
</organism>
<dbReference type="InterPro" id="IPR020846">
    <property type="entry name" value="MFS_dom"/>
</dbReference>
<reference evidence="7 8" key="1">
    <citation type="submission" date="2020-05" db="EMBL/GenBank/DDBJ databases">
        <title>Gimesia benthica sp. nov., a novel planctomycete isolated from a deep-sea water sample of the Northwest Indian Ocean.</title>
        <authorList>
            <person name="Wang J."/>
            <person name="Ruan C."/>
            <person name="Song L."/>
            <person name="Zhu Y."/>
            <person name="Li A."/>
            <person name="Zheng X."/>
            <person name="Wang L."/>
            <person name="Lu Z."/>
            <person name="Huang Y."/>
            <person name="Du W."/>
            <person name="Zhou Y."/>
            <person name="Huang L."/>
            <person name="Dai X."/>
        </authorList>
    </citation>
    <scope>NUCLEOTIDE SEQUENCE [LARGE SCALE GENOMIC DNA]</scope>
    <source>
        <strain evidence="7 8">YYQ-30</strain>
    </source>
</reference>
<dbReference type="InterPro" id="IPR036259">
    <property type="entry name" value="MFS_trans_sf"/>
</dbReference>